<feature type="short sequence motif" description="'HIGH' region" evidence="13">
    <location>
        <begin position="57"/>
        <end position="67"/>
    </location>
</feature>
<evidence type="ECO:0000259" key="14">
    <source>
        <dbReference type="Pfam" id="PF00133"/>
    </source>
</evidence>
<dbReference type="FunFam" id="1.10.730.20:FF:000001">
    <property type="entry name" value="Isoleucine--tRNA ligase"/>
    <property type="match status" value="1"/>
</dbReference>
<evidence type="ECO:0000313" key="17">
    <source>
        <dbReference type="Proteomes" id="UP000245021"/>
    </source>
</evidence>
<dbReference type="InterPro" id="IPR050081">
    <property type="entry name" value="Ile-tRNA_ligase"/>
</dbReference>
<dbReference type="InterPro" id="IPR023585">
    <property type="entry name" value="Ile-tRNA-ligase_type1"/>
</dbReference>
<dbReference type="InterPro" id="IPR001412">
    <property type="entry name" value="aa-tRNA-synth_I_CS"/>
</dbReference>
<dbReference type="HAMAP" id="MF_02002">
    <property type="entry name" value="Ile_tRNA_synth_type1"/>
    <property type="match status" value="1"/>
</dbReference>
<evidence type="ECO:0000313" key="16">
    <source>
        <dbReference type="EMBL" id="GBG97013.1"/>
    </source>
</evidence>
<evidence type="ECO:0000256" key="2">
    <source>
        <dbReference type="ARBA" id="ARBA00006887"/>
    </source>
</evidence>
<dbReference type="InterPro" id="IPR002300">
    <property type="entry name" value="aa-tRNA-synth_Ia"/>
</dbReference>
<feature type="binding site" evidence="13">
    <location>
        <position position="552"/>
    </location>
    <ligand>
        <name>L-isoleucyl-5'-AMP</name>
        <dbReference type="ChEBI" id="CHEBI:178002"/>
    </ligand>
</feature>
<dbReference type="Gene3D" id="1.10.730.20">
    <property type="match status" value="1"/>
</dbReference>
<dbReference type="SUPFAM" id="SSF47323">
    <property type="entry name" value="Anticodon-binding domain of a subclass of class I aminoacyl-tRNA synthetases"/>
    <property type="match status" value="1"/>
</dbReference>
<dbReference type="Proteomes" id="UP000245021">
    <property type="component" value="Unassembled WGS sequence"/>
</dbReference>
<keyword evidence="5 13" id="KW-0436">Ligase</keyword>
<name>A0A2R5HG14_9LACT</name>
<dbReference type="PANTHER" id="PTHR42765">
    <property type="entry name" value="SOLEUCYL-TRNA SYNTHETASE"/>
    <property type="match status" value="1"/>
</dbReference>
<evidence type="ECO:0000256" key="9">
    <source>
        <dbReference type="ARBA" id="ARBA00022917"/>
    </source>
</evidence>
<keyword evidence="4 13" id="KW-0963">Cytoplasm</keyword>
<feature type="domain" description="Aminoacyl-tRNA synthetase class Ia" evidence="14">
    <location>
        <begin position="27"/>
        <end position="632"/>
    </location>
</feature>
<feature type="short sequence motif" description="'KMSKS' region" evidence="13">
    <location>
        <begin position="593"/>
        <end position="597"/>
    </location>
</feature>
<comment type="similarity">
    <text evidence="2 13">Belongs to the class-I aminoacyl-tRNA synthetase family. IleS type 1 subfamily.</text>
</comment>
<comment type="caution">
    <text evidence="16">The sequence shown here is derived from an EMBL/GenBank/DDBJ whole genome shotgun (WGS) entry which is preliminary data.</text>
</comment>
<dbReference type="CDD" id="cd00818">
    <property type="entry name" value="IleRS_core"/>
    <property type="match status" value="1"/>
</dbReference>
<feature type="domain" description="Methionyl/Valyl/Leucyl/Isoleucyl-tRNA synthetase anticodon-binding" evidence="15">
    <location>
        <begin position="676"/>
        <end position="829"/>
    </location>
</feature>
<comment type="cofactor">
    <cofactor evidence="13">
        <name>Zn(2+)</name>
        <dbReference type="ChEBI" id="CHEBI:29105"/>
    </cofactor>
    <text evidence="13">Binds 1 zinc ion per subunit.</text>
</comment>
<dbReference type="Gene3D" id="3.90.740.10">
    <property type="entry name" value="Valyl/Leucyl/Isoleucyl-tRNA synthetase, editing domain"/>
    <property type="match status" value="1"/>
</dbReference>
<dbReference type="InterPro" id="IPR014729">
    <property type="entry name" value="Rossmann-like_a/b/a_fold"/>
</dbReference>
<dbReference type="InterPro" id="IPR033708">
    <property type="entry name" value="Anticodon_Ile_BEm"/>
</dbReference>
<keyword evidence="17" id="KW-1185">Reference proteome</keyword>
<evidence type="ECO:0000256" key="1">
    <source>
        <dbReference type="ARBA" id="ARBA00004496"/>
    </source>
</evidence>
<dbReference type="EC" id="6.1.1.5" evidence="13"/>
<evidence type="ECO:0000256" key="13">
    <source>
        <dbReference type="HAMAP-Rule" id="MF_02002"/>
    </source>
</evidence>
<evidence type="ECO:0000259" key="15">
    <source>
        <dbReference type="Pfam" id="PF08264"/>
    </source>
</evidence>
<dbReference type="GO" id="GO:0008270">
    <property type="term" value="F:zinc ion binding"/>
    <property type="evidence" value="ECO:0007669"/>
    <property type="project" value="UniProtKB-UniRule"/>
</dbReference>
<dbReference type="EMBL" id="BFFO01000006">
    <property type="protein sequence ID" value="GBG97013.1"/>
    <property type="molecule type" value="Genomic_DNA"/>
</dbReference>
<dbReference type="Pfam" id="PF08264">
    <property type="entry name" value="Anticodon_1"/>
    <property type="match status" value="1"/>
</dbReference>
<dbReference type="FunFam" id="3.40.50.620:FF:000152">
    <property type="entry name" value="Isoleucine--tRNA ligase"/>
    <property type="match status" value="1"/>
</dbReference>
<dbReference type="Gene3D" id="3.40.50.620">
    <property type="entry name" value="HUPs"/>
    <property type="match status" value="2"/>
</dbReference>
<feature type="binding site" evidence="13">
    <location>
        <position position="886"/>
    </location>
    <ligand>
        <name>Zn(2+)</name>
        <dbReference type="ChEBI" id="CHEBI:29105"/>
    </ligand>
</feature>
<dbReference type="RefSeq" id="WP_109245980.1">
    <property type="nucleotide sequence ID" value="NZ_BFFO01000006.1"/>
</dbReference>
<accession>A0A2R5HG14</accession>
<gene>
    <name evidence="13 16" type="primary">ileS</name>
    <name evidence="16" type="ORF">NtB2_01150</name>
</gene>
<comment type="domain">
    <text evidence="13">IleRS has two distinct active sites: one for aminoacylation and one for editing. The misactivated valine is translocated from the active site to the editing site, which sterically excludes the correctly activated isoleucine. The single editing site contains two valyl binding pockets, one specific for each substrate (Val-AMP or Val-tRNA(Ile)).</text>
</comment>
<comment type="subunit">
    <text evidence="3 13">Monomer.</text>
</comment>
<keyword evidence="6 13" id="KW-0547">Nucleotide-binding</keyword>
<dbReference type="AlphaFoldDB" id="A0A2R5HG14"/>
<dbReference type="PROSITE" id="PS00178">
    <property type="entry name" value="AA_TRNA_LIGASE_I"/>
    <property type="match status" value="1"/>
</dbReference>
<dbReference type="SUPFAM" id="SSF52374">
    <property type="entry name" value="Nucleotidylyl transferase"/>
    <property type="match status" value="1"/>
</dbReference>
<evidence type="ECO:0000256" key="12">
    <source>
        <dbReference type="ARBA" id="ARBA00048359"/>
    </source>
</evidence>
<comment type="catalytic activity">
    <reaction evidence="12 13">
        <text>tRNA(Ile) + L-isoleucine + ATP = L-isoleucyl-tRNA(Ile) + AMP + diphosphate</text>
        <dbReference type="Rhea" id="RHEA:11060"/>
        <dbReference type="Rhea" id="RHEA-COMP:9666"/>
        <dbReference type="Rhea" id="RHEA-COMP:9695"/>
        <dbReference type="ChEBI" id="CHEBI:30616"/>
        <dbReference type="ChEBI" id="CHEBI:33019"/>
        <dbReference type="ChEBI" id="CHEBI:58045"/>
        <dbReference type="ChEBI" id="CHEBI:78442"/>
        <dbReference type="ChEBI" id="CHEBI:78528"/>
        <dbReference type="ChEBI" id="CHEBI:456215"/>
        <dbReference type="EC" id="6.1.1.5"/>
    </reaction>
</comment>
<evidence type="ECO:0000256" key="3">
    <source>
        <dbReference type="ARBA" id="ARBA00011245"/>
    </source>
</evidence>
<dbReference type="PANTHER" id="PTHR42765:SF1">
    <property type="entry name" value="ISOLEUCINE--TRNA LIGASE, MITOCHONDRIAL"/>
    <property type="match status" value="1"/>
</dbReference>
<keyword evidence="13" id="KW-0479">Metal-binding</keyword>
<feature type="binding site" evidence="13">
    <location>
        <position position="911"/>
    </location>
    <ligand>
        <name>Zn(2+)</name>
        <dbReference type="ChEBI" id="CHEBI:29105"/>
    </ligand>
</feature>
<keyword evidence="10 13" id="KW-0030">Aminoacyl-tRNA synthetase</keyword>
<comment type="subcellular location">
    <subcellularLocation>
        <location evidence="1 13">Cytoplasm</location>
    </subcellularLocation>
</comment>
<dbReference type="NCBIfam" id="TIGR00392">
    <property type="entry name" value="ileS"/>
    <property type="match status" value="1"/>
</dbReference>
<evidence type="ECO:0000256" key="4">
    <source>
        <dbReference type="ARBA" id="ARBA00022490"/>
    </source>
</evidence>
<dbReference type="GO" id="GO:0006428">
    <property type="term" value="P:isoleucyl-tRNA aminoacylation"/>
    <property type="evidence" value="ECO:0007669"/>
    <property type="project" value="UniProtKB-UniRule"/>
</dbReference>
<reference evidence="16 17" key="1">
    <citation type="journal article" date="2018" name="Genome Announc.">
        <title>Draft Genome Sequence of Lactococcus sp. Strain NtB2 (JCM 32569), Isolated from the Gut of the Higher Termite Nasutitermes takasagoensis.</title>
        <authorList>
            <person name="Noda S."/>
            <person name="Aihara C."/>
            <person name="Yuki M."/>
            <person name="Ohkuma M."/>
        </authorList>
    </citation>
    <scope>NUCLEOTIDE SEQUENCE [LARGE SCALE GENOMIC DNA]</scope>
    <source>
        <strain evidence="16 17">NtB2</strain>
    </source>
</reference>
<feature type="binding site" evidence="13">
    <location>
        <position position="596"/>
    </location>
    <ligand>
        <name>ATP</name>
        <dbReference type="ChEBI" id="CHEBI:30616"/>
    </ligand>
</feature>
<keyword evidence="9 13" id="KW-0648">Protein biosynthesis</keyword>
<dbReference type="Gene3D" id="1.10.10.830">
    <property type="entry name" value="Ile-tRNA synthetase CP2 domain-like"/>
    <property type="match status" value="1"/>
</dbReference>
<dbReference type="GO" id="GO:0000049">
    <property type="term" value="F:tRNA binding"/>
    <property type="evidence" value="ECO:0007669"/>
    <property type="project" value="InterPro"/>
</dbReference>
<dbReference type="InterPro" id="IPR009080">
    <property type="entry name" value="tRNAsynth_Ia_anticodon-bd"/>
</dbReference>
<evidence type="ECO:0000256" key="6">
    <source>
        <dbReference type="ARBA" id="ARBA00022741"/>
    </source>
</evidence>
<keyword evidence="8 13" id="KW-0067">ATP-binding</keyword>
<dbReference type="GO" id="GO:0002161">
    <property type="term" value="F:aminoacyl-tRNA deacylase activity"/>
    <property type="evidence" value="ECO:0007669"/>
    <property type="project" value="InterPro"/>
</dbReference>
<proteinExistence type="inferred from homology"/>
<comment type="function">
    <text evidence="11 13">Catalyzes the attachment of isoleucine to tRNA(Ile). As IleRS can inadvertently accommodate and process structurally similar amino acids such as valine, to avoid such errors it has two additional distinct tRNA(Ile)-dependent editing activities. One activity is designated as 'pretransfer' editing and involves the hydrolysis of activated Val-AMP. The other activity is designated 'posttransfer' editing and involves deacylation of mischarged Val-tRNA(Ile).</text>
</comment>
<dbReference type="GO" id="GO:0005524">
    <property type="term" value="F:ATP binding"/>
    <property type="evidence" value="ECO:0007669"/>
    <property type="project" value="UniProtKB-UniRule"/>
</dbReference>
<sequence>MKIKDTLNLGKTAFPMRAGLPTKEPEWQKKWDGDKLYQLRQKLNEGKPSFMLHDGPPYANGNIHLGHSLNKISKDIIVRYKSMAGFRAPYVPGWDTHGLPIEQQLAKAGMKRKEMDLLDYLEECRKYALSQVDMQRSDFKSLGVLGDWEKPYVTLLPEYEAAQIRVFGAMAEKGYIYKGQKPIYWSPSSESSLAEAEIEYQDVRSASIYVAFKAKDTKGLLPEDTEFIIWTTTPWTIPSNLGIFAHPDYDYSLVEVADRKFLIASEMLDAVSSKLEWENPKVLQTLKGSDLDMMVAKHPFYDRDTLVMNADYVTLDSGTGLVHVAPGHGEDDYFASRKYKLEVLSPIDDRGYYTAEAPGFEGLFYDEGNKKSTQLLEENNALLKLEFFTHSYPHDWRTKKPVIFRATPQWFASIDDFRQNILDEVEKVDWVIPWGKTRLYNMVRDRGDWVISRQRAWGLPLPIFYGENGDAIITPETIDHIANLFAEHGSKVWFEREAKDLLPEGFTHPSSPNGIFTKEKDIMDVWFDSGSSWNGVLNGREELSYPADLYLEGSDQYRGWFNSSITTSVAVNGIAPYKAVLSQGFVLDGEGRKMSKSIGNVIVPKDVTKQFGADILRLWVASVDTESDVRVSMDILKQISEVYRKIRNSLRFLLANTSDFDKNADAVPYAEMRGVDKYMTVKFNELVKAVRTAYDKYDFMTVYKLIVNFLTQDLSAFYLDFAKDVVYIDAAKSKARRGMQTVMYKMLVDLTKMLVPILPHTAEETWTYLENESEQYAYLSEMPEPVAYPDAEELLGEWESFFDFRDKALKALEEARIAKLIGKPLEAKLVVYPNEVVATLLKSLDENVAQLLIVSELEISSENAPEDALKFDDMAILVERAAGEVCDRCRRTDVTVGQDSNPHLAHLCASCAAIVGSEFPEVLAEGFEE</sequence>
<evidence type="ECO:0000256" key="7">
    <source>
        <dbReference type="ARBA" id="ARBA00022833"/>
    </source>
</evidence>
<dbReference type="Pfam" id="PF00133">
    <property type="entry name" value="tRNA-synt_1"/>
    <property type="match status" value="1"/>
</dbReference>
<dbReference type="GO" id="GO:0004822">
    <property type="term" value="F:isoleucine-tRNA ligase activity"/>
    <property type="evidence" value="ECO:0007669"/>
    <property type="project" value="UniProtKB-UniRule"/>
</dbReference>
<dbReference type="SUPFAM" id="SSF50677">
    <property type="entry name" value="ValRS/IleRS/LeuRS editing domain"/>
    <property type="match status" value="1"/>
</dbReference>
<evidence type="ECO:0000256" key="8">
    <source>
        <dbReference type="ARBA" id="ARBA00022840"/>
    </source>
</evidence>
<keyword evidence="7 13" id="KW-0862">Zinc</keyword>
<dbReference type="OrthoDB" id="9810365at2"/>
<dbReference type="FunFam" id="3.90.740.10:FF:000006">
    <property type="entry name" value="Isoleucine--tRNA ligase"/>
    <property type="match status" value="1"/>
</dbReference>
<evidence type="ECO:0000256" key="11">
    <source>
        <dbReference type="ARBA" id="ARBA00025217"/>
    </source>
</evidence>
<dbReference type="CDD" id="cd07960">
    <property type="entry name" value="Anticodon_Ia_Ile_BEm"/>
    <property type="match status" value="1"/>
</dbReference>
<dbReference type="InterPro" id="IPR013155">
    <property type="entry name" value="M/V/L/I-tRNA-synth_anticd-bd"/>
</dbReference>
<evidence type="ECO:0000256" key="5">
    <source>
        <dbReference type="ARBA" id="ARBA00022598"/>
    </source>
</evidence>
<dbReference type="InterPro" id="IPR009008">
    <property type="entry name" value="Val/Leu/Ile-tRNA-synth_edit"/>
</dbReference>
<dbReference type="GO" id="GO:0005829">
    <property type="term" value="C:cytosol"/>
    <property type="evidence" value="ECO:0007669"/>
    <property type="project" value="TreeGrafter"/>
</dbReference>
<feature type="binding site" evidence="13">
    <location>
        <position position="908"/>
    </location>
    <ligand>
        <name>Zn(2+)</name>
        <dbReference type="ChEBI" id="CHEBI:29105"/>
    </ligand>
</feature>
<organism evidence="16 17">
    <name type="scientific">Lactococcus termiticola</name>
    <dbReference type="NCBI Taxonomy" id="2169526"/>
    <lineage>
        <taxon>Bacteria</taxon>
        <taxon>Bacillati</taxon>
        <taxon>Bacillota</taxon>
        <taxon>Bacilli</taxon>
        <taxon>Lactobacillales</taxon>
        <taxon>Streptococcaceae</taxon>
        <taxon>Lactococcus</taxon>
    </lineage>
</organism>
<feature type="binding site" evidence="13">
    <location>
        <position position="889"/>
    </location>
    <ligand>
        <name>Zn(2+)</name>
        <dbReference type="ChEBI" id="CHEBI:29105"/>
    </ligand>
</feature>
<evidence type="ECO:0000256" key="10">
    <source>
        <dbReference type="ARBA" id="ARBA00023146"/>
    </source>
</evidence>
<dbReference type="InterPro" id="IPR002301">
    <property type="entry name" value="Ile-tRNA-ligase"/>
</dbReference>
<protein>
    <recommendedName>
        <fullName evidence="13">Isoleucine--tRNA ligase</fullName>
        <ecNumber evidence="13">6.1.1.5</ecNumber>
    </recommendedName>
    <alternativeName>
        <fullName evidence="13">Isoleucyl-tRNA synthetase</fullName>
        <shortName evidence="13">IleRS</shortName>
    </alternativeName>
</protein>
<dbReference type="FunFam" id="1.10.10.830:FF:000001">
    <property type="entry name" value="Isoleucine--tRNA ligase"/>
    <property type="match status" value="1"/>
</dbReference>
<dbReference type="PRINTS" id="PR00984">
    <property type="entry name" value="TRNASYNTHILE"/>
</dbReference>